<comment type="caution">
    <text evidence="4">The sequence shown here is derived from an EMBL/GenBank/DDBJ whole genome shotgun (WGS) entry which is preliminary data.</text>
</comment>
<keyword evidence="5" id="KW-1185">Reference proteome</keyword>
<protein>
    <submittedName>
        <fullName evidence="4">Diguanylate cyclase (GGDEF)-like protein/PAS domain S-box-containing protein</fullName>
    </submittedName>
</protein>
<dbReference type="EMBL" id="JAVDXT010000003">
    <property type="protein sequence ID" value="MDR7378852.1"/>
    <property type="molecule type" value="Genomic_DNA"/>
</dbReference>
<dbReference type="SMART" id="SM00091">
    <property type="entry name" value="PAS"/>
    <property type="match status" value="5"/>
</dbReference>
<evidence type="ECO:0000313" key="4">
    <source>
        <dbReference type="EMBL" id="MDR7378852.1"/>
    </source>
</evidence>
<dbReference type="Pfam" id="PF01590">
    <property type="entry name" value="GAF"/>
    <property type="match status" value="1"/>
</dbReference>
<dbReference type="Gene3D" id="3.30.450.40">
    <property type="match status" value="1"/>
</dbReference>
<dbReference type="Pfam" id="PF00990">
    <property type="entry name" value="GGDEF"/>
    <property type="match status" value="1"/>
</dbReference>
<dbReference type="InterPro" id="IPR001610">
    <property type="entry name" value="PAC"/>
</dbReference>
<feature type="domain" description="PAS" evidence="1">
    <location>
        <begin position="530"/>
        <end position="600"/>
    </location>
</feature>
<feature type="domain" description="PAC" evidence="2">
    <location>
        <begin position="222"/>
        <end position="274"/>
    </location>
</feature>
<dbReference type="Gene3D" id="3.30.450.20">
    <property type="entry name" value="PAS domain"/>
    <property type="match status" value="5"/>
</dbReference>
<dbReference type="PANTHER" id="PTHR44757:SF2">
    <property type="entry name" value="BIOFILM ARCHITECTURE MAINTENANCE PROTEIN MBAA"/>
    <property type="match status" value="1"/>
</dbReference>
<dbReference type="SUPFAM" id="SSF55781">
    <property type="entry name" value="GAF domain-like"/>
    <property type="match status" value="1"/>
</dbReference>
<dbReference type="InterPro" id="IPR013655">
    <property type="entry name" value="PAS_fold_3"/>
</dbReference>
<name>A0ABU2CBY6_9BURK</name>
<dbReference type="NCBIfam" id="TIGR00254">
    <property type="entry name" value="GGDEF"/>
    <property type="match status" value="1"/>
</dbReference>
<feature type="domain" description="GGDEF" evidence="3">
    <location>
        <begin position="809"/>
        <end position="944"/>
    </location>
</feature>
<dbReference type="InterPro" id="IPR003018">
    <property type="entry name" value="GAF"/>
</dbReference>
<dbReference type="InterPro" id="IPR043128">
    <property type="entry name" value="Rev_trsase/Diguanyl_cyclase"/>
</dbReference>
<feature type="domain" description="PAS" evidence="1">
    <location>
        <begin position="149"/>
        <end position="219"/>
    </location>
</feature>
<dbReference type="InterPro" id="IPR000700">
    <property type="entry name" value="PAS-assoc_C"/>
</dbReference>
<dbReference type="PANTHER" id="PTHR44757">
    <property type="entry name" value="DIGUANYLATE CYCLASE DGCP"/>
    <property type="match status" value="1"/>
</dbReference>
<accession>A0ABU2CBY6</accession>
<dbReference type="InterPro" id="IPR052155">
    <property type="entry name" value="Biofilm_reg_signaling"/>
</dbReference>
<feature type="domain" description="PAC" evidence="2">
    <location>
        <begin position="349"/>
        <end position="401"/>
    </location>
</feature>
<feature type="domain" description="PAS" evidence="1">
    <location>
        <begin position="275"/>
        <end position="346"/>
    </location>
</feature>
<dbReference type="InterPro" id="IPR013656">
    <property type="entry name" value="PAS_4"/>
</dbReference>
<dbReference type="SUPFAM" id="SSF55073">
    <property type="entry name" value="Nucleotide cyclase"/>
    <property type="match status" value="1"/>
</dbReference>
<dbReference type="InterPro" id="IPR000014">
    <property type="entry name" value="PAS"/>
</dbReference>
<feature type="domain" description="PAC" evidence="2">
    <location>
        <begin position="600"/>
        <end position="653"/>
    </location>
</feature>
<dbReference type="InterPro" id="IPR029787">
    <property type="entry name" value="Nucleotide_cyclase"/>
</dbReference>
<evidence type="ECO:0000313" key="5">
    <source>
        <dbReference type="Proteomes" id="UP001180487"/>
    </source>
</evidence>
<proteinExistence type="predicted"/>
<feature type="domain" description="PAC" evidence="2">
    <location>
        <begin position="724"/>
        <end position="777"/>
    </location>
</feature>
<organism evidence="4 5">
    <name type="scientific">Rhodoferax ferrireducens</name>
    <dbReference type="NCBI Taxonomy" id="192843"/>
    <lineage>
        <taxon>Bacteria</taxon>
        <taxon>Pseudomonadati</taxon>
        <taxon>Pseudomonadota</taxon>
        <taxon>Betaproteobacteria</taxon>
        <taxon>Burkholderiales</taxon>
        <taxon>Comamonadaceae</taxon>
        <taxon>Rhodoferax</taxon>
    </lineage>
</organism>
<dbReference type="Pfam" id="PF08447">
    <property type="entry name" value="PAS_3"/>
    <property type="match status" value="1"/>
</dbReference>
<dbReference type="NCBIfam" id="TIGR00229">
    <property type="entry name" value="sensory_box"/>
    <property type="match status" value="5"/>
</dbReference>
<dbReference type="Gene3D" id="3.30.70.270">
    <property type="match status" value="1"/>
</dbReference>
<dbReference type="Proteomes" id="UP001180487">
    <property type="component" value="Unassembled WGS sequence"/>
</dbReference>
<feature type="domain" description="PAC" evidence="2">
    <location>
        <begin position="477"/>
        <end position="529"/>
    </location>
</feature>
<dbReference type="Pfam" id="PF13426">
    <property type="entry name" value="PAS_9"/>
    <property type="match status" value="1"/>
</dbReference>
<evidence type="ECO:0000259" key="1">
    <source>
        <dbReference type="PROSITE" id="PS50112"/>
    </source>
</evidence>
<dbReference type="Gene3D" id="2.10.70.100">
    <property type="match status" value="1"/>
</dbReference>
<dbReference type="SMART" id="SM00267">
    <property type="entry name" value="GGDEF"/>
    <property type="match status" value="1"/>
</dbReference>
<dbReference type="InterPro" id="IPR000160">
    <property type="entry name" value="GGDEF_dom"/>
</dbReference>
<gene>
    <name evidence="4" type="ORF">J2X19_003546</name>
</gene>
<dbReference type="Pfam" id="PF08448">
    <property type="entry name" value="PAS_4"/>
    <property type="match status" value="3"/>
</dbReference>
<evidence type="ECO:0000259" key="2">
    <source>
        <dbReference type="PROSITE" id="PS50113"/>
    </source>
</evidence>
<dbReference type="PROSITE" id="PS50112">
    <property type="entry name" value="PAS"/>
    <property type="match status" value="4"/>
</dbReference>
<dbReference type="CDD" id="cd00130">
    <property type="entry name" value="PAS"/>
    <property type="match status" value="3"/>
</dbReference>
<evidence type="ECO:0000259" key="3">
    <source>
        <dbReference type="PROSITE" id="PS50887"/>
    </source>
</evidence>
<dbReference type="SUPFAM" id="SSF55785">
    <property type="entry name" value="PYP-like sensor domain (PAS domain)"/>
    <property type="match status" value="5"/>
</dbReference>
<dbReference type="InterPro" id="IPR029016">
    <property type="entry name" value="GAF-like_dom_sf"/>
</dbReference>
<dbReference type="CDD" id="cd01949">
    <property type="entry name" value="GGDEF"/>
    <property type="match status" value="1"/>
</dbReference>
<dbReference type="PROSITE" id="PS50887">
    <property type="entry name" value="GGDEF"/>
    <property type="match status" value="1"/>
</dbReference>
<dbReference type="InterPro" id="IPR035965">
    <property type="entry name" value="PAS-like_dom_sf"/>
</dbReference>
<dbReference type="SMART" id="SM00086">
    <property type="entry name" value="PAC"/>
    <property type="match status" value="5"/>
</dbReference>
<feature type="domain" description="PAS" evidence="1">
    <location>
        <begin position="654"/>
        <end position="724"/>
    </location>
</feature>
<dbReference type="PROSITE" id="PS50113">
    <property type="entry name" value="PAC"/>
    <property type="match status" value="5"/>
</dbReference>
<sequence>MASSVCGVPIALLSLVDSDRQWFKSNVGLPGTSQTPREVAFCAHAILRPELMEVPDAMLDPRFSTNPLVTSQPHIRFYAGAPIVMPGGASMGTLCVMDRQARVLTDDQRAALTDLALVAAQALDMRQAALERDRLNALAVQQAQEASAKATIYHAIVEDQSDMVSLALPTGELTFVNQAYARHFGLTPASMQGHNLLEYVAANDRESVASHLQALCREPGTAHSENRMYSVAGNECWVAWTNRSMGDANGKVVALHSVGRDITDRKRTERALLASQNSFRALYEATPAMLHSIDPQGRILFVSDAWLANLGYAREEVVGVSSADFLTPASREYARSVVIPNFLQSGRCDDISYQMVRKDGSVIEVLLSAVLERNADGQPAHSLAVIQDVTEKNALSAALRVNQERLSLATSANGIGIWEFDLATGRLEWSDTMFSIFGGSRATFGGTLEDWSRKLHPADLDACTRAFDWAIAAHASMDFDFRVLQDDGEVRHVNARAMVIDDAQGKAVRVLGTNYDISERKKIEQALEYSEQRLRLIANNLPILISHIDTEYRYTFTNDKYQAWFSLGEGGTVGKTVAEVFGPTAFAQVKPHLDQALAGQDVSFELRSSLPNAPTHMFVHYVPDRNAQGVVKGVFGMVRDRTEQHQARTRLQASERQLRAVTDNLPVVITYIDTEERFRYLNETFHDWLGVSLDWAIHRQVAEVVGPELYAQRRAYLRRALEGERVEFDVESMMQGQRRHLRVSYIPDVWTDGIVHGIFTLSNDVTAFKEIEQALQDMARVDVLTGLPNRRQFNERMPEVLARAARTGAAIALMFLDVDFFKSINDTLGHGAGDKVLKEFADRLVASVRATDMVARLGGDEFVIVLEHLNDEDEARGVAQKIVEQVRSPLFLGAQKLKVSTSVGIAYQAKTTVIHSAHRLVSTADHALYAAKAAGRDTFKLVVLGPEGEAA</sequence>
<reference evidence="4 5" key="1">
    <citation type="submission" date="2023-07" db="EMBL/GenBank/DDBJ databases">
        <title>Sorghum-associated microbial communities from plants grown in Nebraska, USA.</title>
        <authorList>
            <person name="Schachtman D."/>
        </authorList>
    </citation>
    <scope>NUCLEOTIDE SEQUENCE [LARGE SCALE GENOMIC DNA]</scope>
    <source>
        <strain evidence="4 5">BE313</strain>
    </source>
</reference>